<dbReference type="Gene3D" id="2.30.30.100">
    <property type="match status" value="1"/>
</dbReference>
<evidence type="ECO:0000259" key="7">
    <source>
        <dbReference type="PROSITE" id="PS51733"/>
    </source>
</evidence>
<evidence type="ECO:0000256" key="6">
    <source>
        <dbReference type="ARBA" id="ARBA00047846"/>
    </source>
</evidence>
<dbReference type="SUPFAM" id="SSF55681">
    <property type="entry name" value="Class II aaRS and biotin synthetases"/>
    <property type="match status" value="1"/>
</dbReference>
<dbReference type="KEGG" id="vai:BU251_04750"/>
<dbReference type="SUPFAM" id="SSF50037">
    <property type="entry name" value="C-terminal domain of transcriptional repressors"/>
    <property type="match status" value="1"/>
</dbReference>
<dbReference type="Proteomes" id="UP000287243">
    <property type="component" value="Chromosome"/>
</dbReference>
<dbReference type="Pfam" id="PF02237">
    <property type="entry name" value="BPL_C"/>
    <property type="match status" value="1"/>
</dbReference>
<dbReference type="GO" id="GO:0005737">
    <property type="term" value="C:cytoplasm"/>
    <property type="evidence" value="ECO:0007669"/>
    <property type="project" value="TreeGrafter"/>
</dbReference>
<dbReference type="PROSITE" id="PS51733">
    <property type="entry name" value="BPL_LPL_CATALYTIC"/>
    <property type="match status" value="1"/>
</dbReference>
<dbReference type="InterPro" id="IPR003142">
    <property type="entry name" value="BPL_C"/>
</dbReference>
<dbReference type="NCBIfam" id="TIGR00121">
    <property type="entry name" value="birA_ligase"/>
    <property type="match status" value="1"/>
</dbReference>
<accession>A0A410P4P5</accession>
<gene>
    <name evidence="8" type="ORF">BU251_04750</name>
</gene>
<dbReference type="InterPro" id="IPR008988">
    <property type="entry name" value="Transcriptional_repressor_C"/>
</dbReference>
<evidence type="ECO:0000256" key="5">
    <source>
        <dbReference type="ARBA" id="ARBA00024227"/>
    </source>
</evidence>
<dbReference type="EC" id="6.3.4.15" evidence="5"/>
<dbReference type="CDD" id="cd16442">
    <property type="entry name" value="BPL"/>
    <property type="match status" value="1"/>
</dbReference>
<dbReference type="OrthoDB" id="9807064at2"/>
<keyword evidence="9" id="KW-1185">Reference proteome</keyword>
<evidence type="ECO:0000256" key="4">
    <source>
        <dbReference type="ARBA" id="ARBA00023267"/>
    </source>
</evidence>
<proteinExistence type="predicted"/>
<keyword evidence="2" id="KW-0547">Nucleotide-binding</keyword>
<dbReference type="AlphaFoldDB" id="A0A410P4P5"/>
<dbReference type="PANTHER" id="PTHR12835:SF5">
    <property type="entry name" value="BIOTIN--PROTEIN LIGASE"/>
    <property type="match status" value="1"/>
</dbReference>
<comment type="catalytic activity">
    <reaction evidence="6">
        <text>biotin + L-lysyl-[protein] + ATP = N(6)-biotinyl-L-lysyl-[protein] + AMP + diphosphate + H(+)</text>
        <dbReference type="Rhea" id="RHEA:11756"/>
        <dbReference type="Rhea" id="RHEA-COMP:9752"/>
        <dbReference type="Rhea" id="RHEA-COMP:10505"/>
        <dbReference type="ChEBI" id="CHEBI:15378"/>
        <dbReference type="ChEBI" id="CHEBI:29969"/>
        <dbReference type="ChEBI" id="CHEBI:30616"/>
        <dbReference type="ChEBI" id="CHEBI:33019"/>
        <dbReference type="ChEBI" id="CHEBI:57586"/>
        <dbReference type="ChEBI" id="CHEBI:83144"/>
        <dbReference type="ChEBI" id="CHEBI:456215"/>
        <dbReference type="EC" id="6.3.4.15"/>
    </reaction>
</comment>
<protein>
    <recommendedName>
        <fullName evidence="5">biotin--[biotin carboxyl-carrier protein] ligase</fullName>
        <ecNumber evidence="5">6.3.4.15</ecNumber>
    </recommendedName>
</protein>
<evidence type="ECO:0000256" key="1">
    <source>
        <dbReference type="ARBA" id="ARBA00022598"/>
    </source>
</evidence>
<organism evidence="8 9">
    <name type="scientific">Velamenicoccus archaeovorus</name>
    <dbReference type="NCBI Taxonomy" id="1930593"/>
    <lineage>
        <taxon>Bacteria</taxon>
        <taxon>Pseudomonadati</taxon>
        <taxon>Candidatus Omnitrophota</taxon>
        <taxon>Candidatus Velamenicoccus</taxon>
    </lineage>
</organism>
<keyword evidence="4" id="KW-0092">Biotin</keyword>
<name>A0A410P4P5_VELA1</name>
<dbReference type="InterPro" id="IPR004408">
    <property type="entry name" value="Biotin_CoA_COase_ligase"/>
</dbReference>
<sequence length="267" mass="28867">MDSGLSRLFHQRSSKHSLGTRYIGKKLLAYDLVTSTNDLAHFLAESGEPQGTVLFANGQTQGRGRLGNAWNSPVGKGIYCSFILRPELEVARMPLVTLTVAMAIAKALKGIHVDKVSIKWPNDVYVGHGKVAGILTEMHLEGDRVGYAVVGLGVNVNLSRGELPPGATSVALALKREVDLVDLSHIIIKNLDRLYADLLEGRSRELLGMIKESSGLILGERVRVVTANHVVEGYALDFDENGSLVIRLDNGCCQVVHTGHLEKPGVS</sequence>
<keyword evidence="1 8" id="KW-0436">Ligase</keyword>
<reference evidence="8 9" key="1">
    <citation type="submission" date="2017-01" db="EMBL/GenBank/DDBJ databases">
        <title>First insights into the biology of 'candidatus Vampirococcus archaeovorus'.</title>
        <authorList>
            <person name="Kizina J."/>
            <person name="Jordan S."/>
            <person name="Stueber K."/>
            <person name="Reinhardt R."/>
            <person name="Harder J."/>
        </authorList>
    </citation>
    <scope>NUCLEOTIDE SEQUENCE [LARGE SCALE GENOMIC DNA]</scope>
    <source>
        <strain evidence="8 9">LiM</strain>
    </source>
</reference>
<dbReference type="EMBL" id="CP019384">
    <property type="protein sequence ID" value="QAT17092.1"/>
    <property type="molecule type" value="Genomic_DNA"/>
</dbReference>
<keyword evidence="3" id="KW-0067">ATP-binding</keyword>
<feature type="domain" description="BPL/LPL catalytic" evidence="7">
    <location>
        <begin position="26"/>
        <end position="199"/>
    </location>
</feature>
<dbReference type="InterPro" id="IPR004143">
    <property type="entry name" value="BPL_LPL_catalytic"/>
</dbReference>
<evidence type="ECO:0000313" key="9">
    <source>
        <dbReference type="Proteomes" id="UP000287243"/>
    </source>
</evidence>
<dbReference type="Gene3D" id="3.30.930.10">
    <property type="entry name" value="Bira Bifunctional Protein, Domain 2"/>
    <property type="match status" value="1"/>
</dbReference>
<evidence type="ECO:0000256" key="3">
    <source>
        <dbReference type="ARBA" id="ARBA00022840"/>
    </source>
</evidence>
<dbReference type="GO" id="GO:0005524">
    <property type="term" value="F:ATP binding"/>
    <property type="evidence" value="ECO:0007669"/>
    <property type="project" value="UniProtKB-KW"/>
</dbReference>
<dbReference type="GO" id="GO:0004077">
    <property type="term" value="F:biotin--[biotin carboxyl-carrier protein] ligase activity"/>
    <property type="evidence" value="ECO:0007669"/>
    <property type="project" value="UniProtKB-EC"/>
</dbReference>
<dbReference type="InterPro" id="IPR045864">
    <property type="entry name" value="aa-tRNA-synth_II/BPL/LPL"/>
</dbReference>
<evidence type="ECO:0000313" key="8">
    <source>
        <dbReference type="EMBL" id="QAT17092.1"/>
    </source>
</evidence>
<evidence type="ECO:0000256" key="2">
    <source>
        <dbReference type="ARBA" id="ARBA00022741"/>
    </source>
</evidence>
<dbReference type="PANTHER" id="PTHR12835">
    <property type="entry name" value="BIOTIN PROTEIN LIGASE"/>
    <property type="match status" value="1"/>
</dbReference>
<dbReference type="Pfam" id="PF03099">
    <property type="entry name" value="BPL_LplA_LipB"/>
    <property type="match status" value="1"/>
</dbReference>
<dbReference type="RefSeq" id="WP_128699734.1">
    <property type="nucleotide sequence ID" value="NZ_CP019384.1"/>
</dbReference>